<feature type="compositionally biased region" description="Low complexity" evidence="1">
    <location>
        <begin position="148"/>
        <end position="163"/>
    </location>
</feature>
<reference evidence="2" key="1">
    <citation type="submission" date="2023-04" db="EMBL/GenBank/DDBJ databases">
        <authorList>
            <consortium name="ELIXIR-Norway"/>
        </authorList>
    </citation>
    <scope>NUCLEOTIDE SEQUENCE [LARGE SCALE GENOMIC DNA]</scope>
</reference>
<feature type="compositionally biased region" description="Basic and acidic residues" evidence="1">
    <location>
        <begin position="106"/>
        <end position="124"/>
    </location>
</feature>
<organism evidence="2 3">
    <name type="scientific">Rangifer tarandus platyrhynchus</name>
    <name type="common">Svalbard reindeer</name>
    <dbReference type="NCBI Taxonomy" id="3082113"/>
    <lineage>
        <taxon>Eukaryota</taxon>
        <taxon>Metazoa</taxon>
        <taxon>Chordata</taxon>
        <taxon>Craniata</taxon>
        <taxon>Vertebrata</taxon>
        <taxon>Euteleostomi</taxon>
        <taxon>Mammalia</taxon>
        <taxon>Eutheria</taxon>
        <taxon>Laurasiatheria</taxon>
        <taxon>Artiodactyla</taxon>
        <taxon>Ruminantia</taxon>
        <taxon>Pecora</taxon>
        <taxon>Cervidae</taxon>
        <taxon>Odocoileinae</taxon>
        <taxon>Rangifer</taxon>
    </lineage>
</organism>
<protein>
    <submittedName>
        <fullName evidence="2">Uncharacterized protein</fullName>
    </submittedName>
</protein>
<feature type="region of interest" description="Disordered" evidence="1">
    <location>
        <begin position="1"/>
        <end position="61"/>
    </location>
</feature>
<evidence type="ECO:0000313" key="3">
    <source>
        <dbReference type="Proteomes" id="UP001176941"/>
    </source>
</evidence>
<dbReference type="Proteomes" id="UP001176941">
    <property type="component" value="Chromosome 2"/>
</dbReference>
<feature type="region of interest" description="Disordered" evidence="1">
    <location>
        <begin position="76"/>
        <end position="193"/>
    </location>
</feature>
<sequence length="223" mass="23626">MELQLQVRVHSGDGEKGRGGVPDPGLPCTKSCAPPLPRTSPGQSWRVPGSPSTLEARTEPLGAGPAEAIVCPPWLPAGSRLARRGPGSPYLARHPRLSLRSRLPARRSEHSLGQRSRSAQEEIRLLGAGRRGGGRAGGRPEQPRAPQPRRGGPAPAALRAQARTTFPRRRRRAGREGGGRGEGGASLAAPPPHWFSLDSVKLARGGAWRRDPPCGQLAVCLPD</sequence>
<evidence type="ECO:0000313" key="2">
    <source>
        <dbReference type="EMBL" id="CAI9160842.1"/>
    </source>
</evidence>
<name>A0ABN8YJV2_RANTA</name>
<accession>A0ABN8YJV2</accession>
<feature type="compositionally biased region" description="Basic residues" evidence="1">
    <location>
        <begin position="93"/>
        <end position="105"/>
    </location>
</feature>
<gene>
    <name evidence="2" type="ORF">MRATA1EN1_LOCUS9804</name>
</gene>
<proteinExistence type="predicted"/>
<keyword evidence="3" id="KW-1185">Reference proteome</keyword>
<dbReference type="EMBL" id="OX459938">
    <property type="protein sequence ID" value="CAI9160842.1"/>
    <property type="molecule type" value="Genomic_DNA"/>
</dbReference>
<evidence type="ECO:0000256" key="1">
    <source>
        <dbReference type="SAM" id="MobiDB-lite"/>
    </source>
</evidence>